<protein>
    <submittedName>
        <fullName evidence="3">M56 family metallopeptidase</fullName>
    </submittedName>
</protein>
<feature type="transmembrane region" description="Helical" evidence="1">
    <location>
        <begin position="182"/>
        <end position="201"/>
    </location>
</feature>
<feature type="transmembrane region" description="Helical" evidence="1">
    <location>
        <begin position="6"/>
        <end position="24"/>
    </location>
</feature>
<dbReference type="PANTHER" id="PTHR34978">
    <property type="entry name" value="POSSIBLE SENSOR-TRANSDUCER PROTEIN BLAR"/>
    <property type="match status" value="1"/>
</dbReference>
<dbReference type="RefSeq" id="WP_308865572.1">
    <property type="nucleotide sequence ID" value="NZ_JAVHUL010000053.1"/>
</dbReference>
<evidence type="ECO:0000256" key="1">
    <source>
        <dbReference type="SAM" id="Phobius"/>
    </source>
</evidence>
<dbReference type="InterPro" id="IPR008756">
    <property type="entry name" value="Peptidase_M56"/>
</dbReference>
<keyword evidence="4" id="KW-1185">Reference proteome</keyword>
<proteinExistence type="predicted"/>
<evidence type="ECO:0000313" key="3">
    <source>
        <dbReference type="EMBL" id="MDQ7918574.1"/>
    </source>
</evidence>
<dbReference type="InterPro" id="IPR052173">
    <property type="entry name" value="Beta-lactam_resp_regulator"/>
</dbReference>
<dbReference type="Pfam" id="PF05569">
    <property type="entry name" value="Peptidase_M56"/>
    <property type="match status" value="1"/>
</dbReference>
<dbReference type="PANTHER" id="PTHR34978:SF3">
    <property type="entry name" value="SLR0241 PROTEIN"/>
    <property type="match status" value="1"/>
</dbReference>
<feature type="transmembrane region" description="Helical" evidence="1">
    <location>
        <begin position="36"/>
        <end position="53"/>
    </location>
</feature>
<feature type="transmembrane region" description="Helical" evidence="1">
    <location>
        <begin position="99"/>
        <end position="119"/>
    </location>
</feature>
<name>A0ABU1A4E5_9FLAO</name>
<keyword evidence="1" id="KW-0812">Transmembrane</keyword>
<evidence type="ECO:0000259" key="2">
    <source>
        <dbReference type="Pfam" id="PF05569"/>
    </source>
</evidence>
<dbReference type="Proteomes" id="UP001230915">
    <property type="component" value="Unassembled WGS sequence"/>
</dbReference>
<reference evidence="3 4" key="1">
    <citation type="submission" date="2023-08" db="EMBL/GenBank/DDBJ databases">
        <title>Mesonia sp. MT50, isolated from deep-sea sediment of the Mariana Trench.</title>
        <authorList>
            <person name="Fu H."/>
        </authorList>
    </citation>
    <scope>NUCLEOTIDE SEQUENCE [LARGE SCALE GENOMIC DNA]</scope>
    <source>
        <strain evidence="3 4">MT50</strain>
    </source>
</reference>
<evidence type="ECO:0000313" key="4">
    <source>
        <dbReference type="Proteomes" id="UP001230915"/>
    </source>
</evidence>
<organism evidence="3 4">
    <name type="scientific">Mesonia profundi</name>
    <dbReference type="NCBI Taxonomy" id="3070998"/>
    <lineage>
        <taxon>Bacteria</taxon>
        <taxon>Pseudomonadati</taxon>
        <taxon>Bacteroidota</taxon>
        <taxon>Flavobacteriia</taxon>
        <taxon>Flavobacteriales</taxon>
        <taxon>Flavobacteriaceae</taxon>
        <taxon>Mesonia</taxon>
    </lineage>
</organism>
<keyword evidence="1" id="KW-0472">Membrane</keyword>
<gene>
    <name evidence="3" type="ORF">RBU60_13425</name>
</gene>
<dbReference type="EMBL" id="JAVHUL010000053">
    <property type="protein sequence ID" value="MDQ7918574.1"/>
    <property type="molecule type" value="Genomic_DNA"/>
</dbReference>
<sequence>METLFYILKSTAILSLFLLVYKLVLQKDTFFKSNRYFLLLGLVCAFTFPTLEFTQTTIIEVAPISESGVFSGEALNYSGESLVSKEENRFNWQGLWLQLYWIGVAFMGIRLLLQTLSLLKILKHPKQRDEEGFYHIQLPQKTAPFSFFKLIAYHVKSYQAKEFELIILHEKVHGRQNHSIDVILHQLMLLFFWFNPMAWWYNKQMLENLEFIADHEVAKRNNIHQKEYELTLLKTAISYSSPSLGNSFYQSLIKKRILMLHQKPSSKYAWAKSLLILPLLSLFLWSFNVKEEVKIIPLAENESLITHDSENLIHLELESSESNSTKNRIEKHTSEALLIQKEKSYEITKFTTNRELKSIRIKLENDLEGTKVKFSNLKRNKELDSSNKRNFCVKQNFVHHF</sequence>
<keyword evidence="1" id="KW-1133">Transmembrane helix</keyword>
<accession>A0ABU1A4E5</accession>
<comment type="caution">
    <text evidence="3">The sequence shown here is derived from an EMBL/GenBank/DDBJ whole genome shotgun (WGS) entry which is preliminary data.</text>
</comment>
<feature type="domain" description="Peptidase M56" evidence="2">
    <location>
        <begin position="135"/>
        <end position="260"/>
    </location>
</feature>